<dbReference type="CDD" id="cd19920">
    <property type="entry name" value="REC_PA4781-like"/>
    <property type="match status" value="1"/>
</dbReference>
<dbReference type="InterPro" id="IPR037522">
    <property type="entry name" value="HD_GYP_dom"/>
</dbReference>
<dbReference type="PROSITE" id="PS51832">
    <property type="entry name" value="HD_GYP"/>
    <property type="match status" value="1"/>
</dbReference>
<reference evidence="5 6" key="1">
    <citation type="submission" date="2019-06" db="EMBL/GenBank/DDBJ databases">
        <title>Desulfobotulus mexicanus sp. nov., a novel sulfate-reducing bacterium isolated from the sediment of an alkaline crater lake in Mexico.</title>
        <authorList>
            <person name="Hirschler-Rea A."/>
        </authorList>
    </citation>
    <scope>NUCLEOTIDE SEQUENCE [LARGE SCALE GENOMIC DNA]</scope>
    <source>
        <strain evidence="5 6">PAR22N</strain>
    </source>
</reference>
<feature type="coiled-coil region" evidence="2">
    <location>
        <begin position="122"/>
        <end position="156"/>
    </location>
</feature>
<name>A0A5S5MDH4_9BACT</name>
<dbReference type="SUPFAM" id="SSF109604">
    <property type="entry name" value="HD-domain/PDEase-like"/>
    <property type="match status" value="1"/>
</dbReference>
<evidence type="ECO:0000256" key="1">
    <source>
        <dbReference type="PROSITE-ProRule" id="PRU00169"/>
    </source>
</evidence>
<sequence length="372" mass="42192">MRKPEDCTLMVVDDTETNIDLLLDTLGPEYEVMVAIDGPTALEHAKASPPDLILLDIMMPGMDGFEVCRRLKQDARTKDIPIVFITAMNEVLDEHKGLALGAVDYITKPFNPAIVRVRVHNHLSLKLAKEALADQNASLEERVRERTKELEQTQDVTIQCMASLAETRDMETGEHIRRSQHYVRTLARHLRSHPRFRHQLDNSLYIDQLFKSAPLHDIGKVGVPDRILLKEGPLTKEEFEEMKRHTIYGYEALQRAEKGMSGQPSFLSIAAEIAYTHHERWDGTGYPRGLKGDEIPVSGRLMAIADVYDALISKRSYKEAFSHETAVKIITEGDGRTLPCHFDPDVMNAFVKEAETFRNIAKRFSDEDNSDL</sequence>
<evidence type="ECO:0000259" key="4">
    <source>
        <dbReference type="PROSITE" id="PS51832"/>
    </source>
</evidence>
<proteinExistence type="predicted"/>
<dbReference type="Gene3D" id="1.10.3210.10">
    <property type="entry name" value="Hypothetical protein af1432"/>
    <property type="match status" value="1"/>
</dbReference>
<comment type="caution">
    <text evidence="5">The sequence shown here is derived from an EMBL/GenBank/DDBJ whole genome shotgun (WGS) entry which is preliminary data.</text>
</comment>
<evidence type="ECO:0000259" key="3">
    <source>
        <dbReference type="PROSITE" id="PS50110"/>
    </source>
</evidence>
<dbReference type="Pfam" id="PF00072">
    <property type="entry name" value="Response_reg"/>
    <property type="match status" value="1"/>
</dbReference>
<gene>
    <name evidence="5" type="ORF">FIM25_13910</name>
</gene>
<dbReference type="Gene3D" id="3.40.50.2300">
    <property type="match status" value="1"/>
</dbReference>
<dbReference type="GO" id="GO:0000160">
    <property type="term" value="P:phosphorelay signal transduction system"/>
    <property type="evidence" value="ECO:0007669"/>
    <property type="project" value="InterPro"/>
</dbReference>
<evidence type="ECO:0000313" key="6">
    <source>
        <dbReference type="Proteomes" id="UP000321899"/>
    </source>
</evidence>
<dbReference type="Proteomes" id="UP000321899">
    <property type="component" value="Unassembled WGS sequence"/>
</dbReference>
<feature type="domain" description="HD-GYP" evidence="4">
    <location>
        <begin position="150"/>
        <end position="366"/>
    </location>
</feature>
<dbReference type="EMBL" id="VDMB01000023">
    <property type="protein sequence ID" value="TYT73675.1"/>
    <property type="molecule type" value="Genomic_DNA"/>
</dbReference>
<dbReference type="SMART" id="SM00471">
    <property type="entry name" value="HDc"/>
    <property type="match status" value="1"/>
</dbReference>
<dbReference type="SMART" id="SM00448">
    <property type="entry name" value="REC"/>
    <property type="match status" value="1"/>
</dbReference>
<dbReference type="OrthoDB" id="9764337at2"/>
<dbReference type="InterPro" id="IPR052020">
    <property type="entry name" value="Cyclic_di-GMP/3'3'-cGAMP_PDE"/>
</dbReference>
<dbReference type="AlphaFoldDB" id="A0A5S5MDH4"/>
<keyword evidence="2" id="KW-0175">Coiled coil</keyword>
<accession>A0A5S5MDH4</accession>
<dbReference type="Pfam" id="PF13487">
    <property type="entry name" value="HD_5"/>
    <property type="match status" value="1"/>
</dbReference>
<organism evidence="5 6">
    <name type="scientific">Desulfobotulus mexicanus</name>
    <dbReference type="NCBI Taxonomy" id="2586642"/>
    <lineage>
        <taxon>Bacteria</taxon>
        <taxon>Pseudomonadati</taxon>
        <taxon>Thermodesulfobacteriota</taxon>
        <taxon>Desulfobacteria</taxon>
        <taxon>Desulfobacterales</taxon>
        <taxon>Desulfobacteraceae</taxon>
        <taxon>Desulfobotulus</taxon>
    </lineage>
</organism>
<dbReference type="InterPro" id="IPR003607">
    <property type="entry name" value="HD/PDEase_dom"/>
</dbReference>
<dbReference type="PANTHER" id="PTHR45228:SF5">
    <property type="entry name" value="CYCLIC DI-GMP PHOSPHODIESTERASE VC_1348-RELATED"/>
    <property type="match status" value="1"/>
</dbReference>
<feature type="domain" description="Response regulatory" evidence="3">
    <location>
        <begin position="8"/>
        <end position="123"/>
    </location>
</feature>
<dbReference type="PANTHER" id="PTHR45228">
    <property type="entry name" value="CYCLIC DI-GMP PHOSPHODIESTERASE TM_0186-RELATED"/>
    <property type="match status" value="1"/>
</dbReference>
<dbReference type="SUPFAM" id="SSF52172">
    <property type="entry name" value="CheY-like"/>
    <property type="match status" value="1"/>
</dbReference>
<keyword evidence="6" id="KW-1185">Reference proteome</keyword>
<dbReference type="PROSITE" id="PS50110">
    <property type="entry name" value="RESPONSE_REGULATORY"/>
    <property type="match status" value="1"/>
</dbReference>
<protein>
    <submittedName>
        <fullName evidence="5">Two-component system response regulator</fullName>
    </submittedName>
</protein>
<dbReference type="InterPro" id="IPR011006">
    <property type="entry name" value="CheY-like_superfamily"/>
</dbReference>
<dbReference type="CDD" id="cd00077">
    <property type="entry name" value="HDc"/>
    <property type="match status" value="1"/>
</dbReference>
<evidence type="ECO:0000256" key="2">
    <source>
        <dbReference type="SAM" id="Coils"/>
    </source>
</evidence>
<keyword evidence="1" id="KW-0597">Phosphoprotein</keyword>
<feature type="modified residue" description="4-aspartylphosphate" evidence="1">
    <location>
        <position position="56"/>
    </location>
</feature>
<evidence type="ECO:0000313" key="5">
    <source>
        <dbReference type="EMBL" id="TYT73675.1"/>
    </source>
</evidence>
<dbReference type="InterPro" id="IPR001789">
    <property type="entry name" value="Sig_transdc_resp-reg_receiver"/>
</dbReference>